<evidence type="ECO:0000313" key="1">
    <source>
        <dbReference type="EMBL" id="MFD2258079.1"/>
    </source>
</evidence>
<evidence type="ECO:0000313" key="2">
    <source>
        <dbReference type="Proteomes" id="UP001597375"/>
    </source>
</evidence>
<keyword evidence="2" id="KW-1185">Reference proteome</keyword>
<dbReference type="RefSeq" id="WP_386821522.1">
    <property type="nucleotide sequence ID" value="NZ_JBHUIT010000034.1"/>
</dbReference>
<dbReference type="EMBL" id="JBHUIT010000034">
    <property type="protein sequence ID" value="MFD2258079.1"/>
    <property type="molecule type" value="Genomic_DNA"/>
</dbReference>
<dbReference type="Pfam" id="PF07313">
    <property type="entry name" value="AmiA-like"/>
    <property type="match status" value="1"/>
</dbReference>
<proteinExistence type="predicted"/>
<dbReference type="PROSITE" id="PS51257">
    <property type="entry name" value="PROKAR_LIPOPROTEIN"/>
    <property type="match status" value="1"/>
</dbReference>
<protein>
    <submittedName>
        <fullName evidence="1">N-acetylmuramoyl-L-alanine amidase-like domain-containing protein</fullName>
    </submittedName>
</protein>
<dbReference type="InterPro" id="IPR010846">
    <property type="entry name" value="AmiA-like"/>
</dbReference>
<accession>A0ABW5DB68</accession>
<dbReference type="InterPro" id="IPR038765">
    <property type="entry name" value="Papain-like_cys_pep_sf"/>
</dbReference>
<dbReference type="Gene3D" id="1.10.3670.10">
    <property type="entry name" value="Putative xylanase like domain"/>
    <property type="match status" value="1"/>
</dbReference>
<organism evidence="1 2">
    <name type="scientific">Luteolibacter algae</name>
    <dbReference type="NCBI Taxonomy" id="454151"/>
    <lineage>
        <taxon>Bacteria</taxon>
        <taxon>Pseudomonadati</taxon>
        <taxon>Verrucomicrobiota</taxon>
        <taxon>Verrucomicrobiia</taxon>
        <taxon>Verrucomicrobiales</taxon>
        <taxon>Verrucomicrobiaceae</taxon>
        <taxon>Luteolibacter</taxon>
    </lineage>
</organism>
<name>A0ABW5DB68_9BACT</name>
<reference evidence="2" key="1">
    <citation type="journal article" date="2019" name="Int. J. Syst. Evol. Microbiol.">
        <title>The Global Catalogue of Microorganisms (GCM) 10K type strain sequencing project: providing services to taxonomists for standard genome sequencing and annotation.</title>
        <authorList>
            <consortium name="The Broad Institute Genomics Platform"/>
            <consortium name="The Broad Institute Genome Sequencing Center for Infectious Disease"/>
            <person name="Wu L."/>
            <person name="Ma J."/>
        </authorList>
    </citation>
    <scope>NUCLEOTIDE SEQUENCE [LARGE SCALE GENOMIC DNA]</scope>
    <source>
        <strain evidence="2">CGMCC 4.7106</strain>
    </source>
</reference>
<sequence>MNKKALLPVLLAFGVVGCAGPRIESITMNGVTRLQVQAPGRQQNVPATSQPRLPLGTVFKGESKFYAIVAKAEREGWRKLPIGERTARIAREMIGVPYVNYSLEVDDKIESPVVSLTGMDCWTYYENALAISRMLAYKPGPYKPEDMLQMVEIERYRDGVCTGNYLSRLHHLEEVFHDNQRRGYAANITSRIPGARRMRREIKEMTVQWKNYRYLRNNPSLIEPMGKIEAQVSKLPVYEISKDRVRAAENYLQNGDICAITTTWKDGYTSHVGLIMRIKGRAYFCHATSDRDKGRMTIIDRPITDYLAGSSKHSGIVICRPFDVPPSPLWQKNVVGR</sequence>
<gene>
    <name evidence="1" type="ORF">ACFSSA_15465</name>
</gene>
<dbReference type="Gene3D" id="2.30.260.10">
    <property type="entry name" value="putative xylanase like domain"/>
    <property type="match status" value="1"/>
</dbReference>
<dbReference type="SUPFAM" id="SSF54001">
    <property type="entry name" value="Cysteine proteinases"/>
    <property type="match status" value="1"/>
</dbReference>
<comment type="caution">
    <text evidence="1">The sequence shown here is derived from an EMBL/GenBank/DDBJ whole genome shotgun (WGS) entry which is preliminary data.</text>
</comment>
<dbReference type="Proteomes" id="UP001597375">
    <property type="component" value="Unassembled WGS sequence"/>
</dbReference>